<gene>
    <name evidence="1" type="ORF">ERS852480_00696</name>
    <name evidence="2" type="ORF">NCTC11224_00185</name>
</gene>
<organism evidence="1 3">
    <name type="scientific">Enterocloster clostridioformis</name>
    <dbReference type="NCBI Taxonomy" id="1531"/>
    <lineage>
        <taxon>Bacteria</taxon>
        <taxon>Bacillati</taxon>
        <taxon>Bacillota</taxon>
        <taxon>Clostridia</taxon>
        <taxon>Lachnospirales</taxon>
        <taxon>Lachnospiraceae</taxon>
        <taxon>Enterocloster</taxon>
    </lineage>
</organism>
<evidence type="ECO:0000313" key="1">
    <source>
        <dbReference type="EMBL" id="CUO23171.1"/>
    </source>
</evidence>
<dbReference type="EMBL" id="CZAB01000003">
    <property type="protein sequence ID" value="CUO23171.1"/>
    <property type="molecule type" value="Genomic_DNA"/>
</dbReference>
<dbReference type="AlphaFoldDB" id="A0A174DBZ0"/>
<dbReference type="RefSeq" id="WP_057571261.1">
    <property type="nucleotide sequence ID" value="NZ_CATYWZ010000247.1"/>
</dbReference>
<reference evidence="1 3" key="1">
    <citation type="submission" date="2015-09" db="EMBL/GenBank/DDBJ databases">
        <authorList>
            <consortium name="Pathogen Informatics"/>
        </authorList>
    </citation>
    <scope>NUCLEOTIDE SEQUENCE [LARGE SCALE GENOMIC DNA]</scope>
    <source>
        <strain evidence="1 3">2789STDY5834865</strain>
    </source>
</reference>
<dbReference type="EMBL" id="UAVW01000001">
    <property type="protein sequence ID" value="SQB03815.1"/>
    <property type="molecule type" value="Genomic_DNA"/>
</dbReference>
<name>A0A174DBZ0_9FIRM</name>
<protein>
    <submittedName>
        <fullName evidence="1">Uncharacterized protein</fullName>
    </submittedName>
</protein>
<dbReference type="Proteomes" id="UP000095512">
    <property type="component" value="Unassembled WGS sequence"/>
</dbReference>
<evidence type="ECO:0000313" key="3">
    <source>
        <dbReference type="Proteomes" id="UP000095512"/>
    </source>
</evidence>
<accession>A0A174DBZ0</accession>
<evidence type="ECO:0000313" key="2">
    <source>
        <dbReference type="EMBL" id="SQB03815.1"/>
    </source>
</evidence>
<dbReference type="Proteomes" id="UP000251853">
    <property type="component" value="Unassembled WGS sequence"/>
</dbReference>
<reference evidence="2 4" key="2">
    <citation type="submission" date="2018-06" db="EMBL/GenBank/DDBJ databases">
        <authorList>
            <consortium name="Pathogen Informatics"/>
            <person name="Doyle S."/>
        </authorList>
    </citation>
    <scope>NUCLEOTIDE SEQUENCE [LARGE SCALE GENOMIC DNA]</scope>
    <source>
        <strain evidence="2 4">NCTC11224</strain>
    </source>
</reference>
<keyword evidence="4" id="KW-1185">Reference proteome</keyword>
<sequence>MYGFSKYEAQGRYDEWNTTQVKLKLNNKTDADILAWIRKQKYSRDTSVQGAIKSLIRADIAGSQAEGAQG</sequence>
<evidence type="ECO:0000313" key="4">
    <source>
        <dbReference type="Proteomes" id="UP000251853"/>
    </source>
</evidence>
<proteinExistence type="predicted"/>